<dbReference type="EMBL" id="CYZU01000062">
    <property type="protein sequence ID" value="CUP16132.1"/>
    <property type="molecule type" value="Genomic_DNA"/>
</dbReference>
<proteinExistence type="inferred from homology"/>
<dbReference type="PANTHER" id="PTHR43776:SF7">
    <property type="entry name" value="D,D-DIPEPTIDE TRANSPORT ATP-BINDING PROTEIN DDPF-RELATED"/>
    <property type="match status" value="1"/>
</dbReference>
<dbReference type="GO" id="GO:0055085">
    <property type="term" value="P:transmembrane transport"/>
    <property type="evidence" value="ECO:0007669"/>
    <property type="project" value="UniProtKB-ARBA"/>
</dbReference>
<keyword evidence="3" id="KW-0547">Nucleotide-binding</keyword>
<dbReference type="EC" id="3.6.3.-" evidence="6"/>
<dbReference type="PANTHER" id="PTHR43776">
    <property type="entry name" value="TRANSPORT ATP-BINDING PROTEIN"/>
    <property type="match status" value="1"/>
</dbReference>
<dbReference type="InterPro" id="IPR027417">
    <property type="entry name" value="P-loop_NTPase"/>
</dbReference>
<evidence type="ECO:0000259" key="5">
    <source>
        <dbReference type="PROSITE" id="PS50893"/>
    </source>
</evidence>
<organism evidence="6 7">
    <name type="scientific">Faecalicatena contorta</name>
    <dbReference type="NCBI Taxonomy" id="39482"/>
    <lineage>
        <taxon>Bacteria</taxon>
        <taxon>Bacillati</taxon>
        <taxon>Bacillota</taxon>
        <taxon>Clostridia</taxon>
        <taxon>Lachnospirales</taxon>
        <taxon>Lachnospiraceae</taxon>
        <taxon>Faecalicatena</taxon>
    </lineage>
</organism>
<comment type="similarity">
    <text evidence="1">Belongs to the ABC transporter superfamily.</text>
</comment>
<dbReference type="SMART" id="SM00382">
    <property type="entry name" value="AAA"/>
    <property type="match status" value="1"/>
</dbReference>
<reference evidence="6 7" key="1">
    <citation type="submission" date="2015-09" db="EMBL/GenBank/DDBJ databases">
        <authorList>
            <consortium name="Pathogen Informatics"/>
        </authorList>
    </citation>
    <scope>NUCLEOTIDE SEQUENCE [LARGE SCALE GENOMIC DNA]</scope>
    <source>
        <strain evidence="6 7">2789STDY5834876</strain>
    </source>
</reference>
<dbReference type="AlphaFoldDB" id="A0A174KVV0"/>
<dbReference type="InterPro" id="IPR003439">
    <property type="entry name" value="ABC_transporter-like_ATP-bd"/>
</dbReference>
<dbReference type="PROSITE" id="PS50893">
    <property type="entry name" value="ABC_TRANSPORTER_2"/>
    <property type="match status" value="1"/>
</dbReference>
<gene>
    <name evidence="6" type="primary">thiQ</name>
    <name evidence="6" type="ORF">ERS852491_04422</name>
</gene>
<accession>A0A174KVV0</accession>
<keyword evidence="4 6" id="KW-0067">ATP-binding</keyword>
<evidence type="ECO:0000256" key="2">
    <source>
        <dbReference type="ARBA" id="ARBA00022448"/>
    </source>
</evidence>
<dbReference type="Gene3D" id="3.40.50.300">
    <property type="entry name" value="P-loop containing nucleotide triphosphate hydrolases"/>
    <property type="match status" value="1"/>
</dbReference>
<keyword evidence="6" id="KW-0378">Hydrolase</keyword>
<dbReference type="SUPFAM" id="SSF52540">
    <property type="entry name" value="P-loop containing nucleoside triphosphate hydrolases"/>
    <property type="match status" value="1"/>
</dbReference>
<keyword evidence="2" id="KW-0813">Transport</keyword>
<dbReference type="Proteomes" id="UP000095544">
    <property type="component" value="Unassembled WGS sequence"/>
</dbReference>
<dbReference type="GO" id="GO:0016887">
    <property type="term" value="F:ATP hydrolysis activity"/>
    <property type="evidence" value="ECO:0007669"/>
    <property type="project" value="InterPro"/>
</dbReference>
<evidence type="ECO:0000256" key="1">
    <source>
        <dbReference type="ARBA" id="ARBA00005417"/>
    </source>
</evidence>
<dbReference type="InterPro" id="IPR050319">
    <property type="entry name" value="ABC_transp_ATP-bind"/>
</dbReference>
<dbReference type="Pfam" id="PF00005">
    <property type="entry name" value="ABC_tran"/>
    <property type="match status" value="1"/>
</dbReference>
<protein>
    <submittedName>
        <fullName evidence="6">Thiamine import ATP-binding protein ThiQ</fullName>
        <ecNumber evidence="6">3.6.3.-</ecNumber>
    </submittedName>
</protein>
<evidence type="ECO:0000313" key="6">
    <source>
        <dbReference type="EMBL" id="CUP16132.1"/>
    </source>
</evidence>
<dbReference type="GO" id="GO:0005524">
    <property type="term" value="F:ATP binding"/>
    <property type="evidence" value="ECO:0007669"/>
    <property type="project" value="UniProtKB-KW"/>
</dbReference>
<name>A0A174KVV0_9FIRM</name>
<feature type="domain" description="ABC transporter" evidence="5">
    <location>
        <begin position="37"/>
        <end position="235"/>
    </location>
</feature>
<evidence type="ECO:0000313" key="7">
    <source>
        <dbReference type="Proteomes" id="UP000095544"/>
    </source>
</evidence>
<dbReference type="PROSITE" id="PS00211">
    <property type="entry name" value="ABC_TRANSPORTER_1"/>
    <property type="match status" value="1"/>
</dbReference>
<sequence length="235" mass="27026">MFISRINAGGFLNTVMLIRKNIARGEQVWGDGAVMRLEIRNVSYQYKKEDRMILENFNLSVEHTERVGLAAPSGYGKTTLCMLLSGYLQPDSGEILLDGKPLHSYRGYCPVQMIWQQPELAVNPRLRMRDVILEGDQVEERILQELGIEQDWLNRFPSELSGGELQRFCLARALGKRTRFLLADEISTMLDLITQSQIWNFLVREAERRGIGLIAVSHNRELLDRVCTRQVQMDK</sequence>
<dbReference type="InterPro" id="IPR017871">
    <property type="entry name" value="ABC_transporter-like_CS"/>
</dbReference>
<dbReference type="InterPro" id="IPR003593">
    <property type="entry name" value="AAA+_ATPase"/>
</dbReference>
<dbReference type="STRING" id="39482.ERS852491_04422"/>
<evidence type="ECO:0000256" key="4">
    <source>
        <dbReference type="ARBA" id="ARBA00022840"/>
    </source>
</evidence>
<evidence type="ECO:0000256" key="3">
    <source>
        <dbReference type="ARBA" id="ARBA00022741"/>
    </source>
</evidence>